<evidence type="ECO:0000313" key="1">
    <source>
        <dbReference type="EMBL" id="KAI3783921.1"/>
    </source>
</evidence>
<dbReference type="EMBL" id="CM042031">
    <property type="protein sequence ID" value="KAI3783921.1"/>
    <property type="molecule type" value="Genomic_DNA"/>
</dbReference>
<reference evidence="2" key="1">
    <citation type="journal article" date="2022" name="Mol. Ecol. Resour.">
        <title>The genomes of chicory, endive, great burdock and yacon provide insights into Asteraceae palaeo-polyploidization history and plant inulin production.</title>
        <authorList>
            <person name="Fan W."/>
            <person name="Wang S."/>
            <person name="Wang H."/>
            <person name="Wang A."/>
            <person name="Jiang F."/>
            <person name="Liu H."/>
            <person name="Zhao H."/>
            <person name="Xu D."/>
            <person name="Zhang Y."/>
        </authorList>
    </citation>
    <scope>NUCLEOTIDE SEQUENCE [LARGE SCALE GENOMIC DNA]</scope>
    <source>
        <strain evidence="2">cv. Yunnan</strain>
    </source>
</reference>
<keyword evidence="2" id="KW-1185">Reference proteome</keyword>
<gene>
    <name evidence="1" type="ORF">L1987_43012</name>
</gene>
<protein>
    <submittedName>
        <fullName evidence="1">Uncharacterized protein</fullName>
    </submittedName>
</protein>
<sequence>MVYTGYNHGGQSTVPCHRIQLHSHSGIQPTQYHPFEDNWGHEGHMCGSNCSGHDVDSNLDNWQINTPSTLMPSAEEIETFYLNLTMEEESDEEPQYYPPAFVDPYVFPASENPEDYAPYEPMGQADPYSNVYNDIVMRVRDPPC</sequence>
<evidence type="ECO:0000313" key="2">
    <source>
        <dbReference type="Proteomes" id="UP001056120"/>
    </source>
</evidence>
<reference evidence="1 2" key="2">
    <citation type="journal article" date="2022" name="Mol. Ecol. Resour.">
        <title>The genomes of chicory, endive, great burdock and yacon provide insights into Asteraceae paleo-polyploidization history and plant inulin production.</title>
        <authorList>
            <person name="Fan W."/>
            <person name="Wang S."/>
            <person name="Wang H."/>
            <person name="Wang A."/>
            <person name="Jiang F."/>
            <person name="Liu H."/>
            <person name="Zhao H."/>
            <person name="Xu D."/>
            <person name="Zhang Y."/>
        </authorList>
    </citation>
    <scope>NUCLEOTIDE SEQUENCE [LARGE SCALE GENOMIC DNA]</scope>
    <source>
        <strain evidence="2">cv. Yunnan</strain>
        <tissue evidence="1">Leaves</tissue>
    </source>
</reference>
<accession>A0ACB9GL52</accession>
<name>A0ACB9GL52_9ASTR</name>
<proteinExistence type="predicted"/>
<comment type="caution">
    <text evidence="1">The sequence shown here is derived from an EMBL/GenBank/DDBJ whole genome shotgun (WGS) entry which is preliminary data.</text>
</comment>
<organism evidence="1 2">
    <name type="scientific">Smallanthus sonchifolius</name>
    <dbReference type="NCBI Taxonomy" id="185202"/>
    <lineage>
        <taxon>Eukaryota</taxon>
        <taxon>Viridiplantae</taxon>
        <taxon>Streptophyta</taxon>
        <taxon>Embryophyta</taxon>
        <taxon>Tracheophyta</taxon>
        <taxon>Spermatophyta</taxon>
        <taxon>Magnoliopsida</taxon>
        <taxon>eudicotyledons</taxon>
        <taxon>Gunneridae</taxon>
        <taxon>Pentapetalae</taxon>
        <taxon>asterids</taxon>
        <taxon>campanulids</taxon>
        <taxon>Asterales</taxon>
        <taxon>Asteraceae</taxon>
        <taxon>Asteroideae</taxon>
        <taxon>Heliantheae alliance</taxon>
        <taxon>Millerieae</taxon>
        <taxon>Smallanthus</taxon>
    </lineage>
</organism>
<dbReference type="Proteomes" id="UP001056120">
    <property type="component" value="Linkage Group LG14"/>
</dbReference>